<proteinExistence type="predicted"/>
<accession>A0A8J6JBR0</accession>
<comment type="caution">
    <text evidence="2">The sequence shown here is derived from an EMBL/GenBank/DDBJ whole genome shotgun (WGS) entry which is preliminary data.</text>
</comment>
<organism evidence="2 3">
    <name type="scientific">Flintibacter hominis</name>
    <dbReference type="NCBI Taxonomy" id="2763048"/>
    <lineage>
        <taxon>Bacteria</taxon>
        <taxon>Bacillati</taxon>
        <taxon>Bacillota</taxon>
        <taxon>Clostridia</taxon>
        <taxon>Eubacteriales</taxon>
        <taxon>Flintibacter</taxon>
    </lineage>
</organism>
<gene>
    <name evidence="2" type="ORF">H8S11_12050</name>
</gene>
<dbReference type="PANTHER" id="PTHR37304:SF1">
    <property type="entry name" value="MEMBRANE PROTEIN"/>
    <property type="match status" value="1"/>
</dbReference>
<dbReference type="RefSeq" id="WP_147570930.1">
    <property type="nucleotide sequence ID" value="NZ_JACOPO010000010.1"/>
</dbReference>
<dbReference type="AlphaFoldDB" id="A0A8J6JBR0"/>
<dbReference type="Proteomes" id="UP000628736">
    <property type="component" value="Unassembled WGS sequence"/>
</dbReference>
<dbReference type="PANTHER" id="PTHR37304">
    <property type="entry name" value="MEMBRANE PROTEIN-RELATED"/>
    <property type="match status" value="1"/>
</dbReference>
<keyword evidence="1" id="KW-1133">Transmembrane helix</keyword>
<evidence type="ECO:0000256" key="1">
    <source>
        <dbReference type="SAM" id="Phobius"/>
    </source>
</evidence>
<dbReference type="InterPro" id="IPR007211">
    <property type="entry name" value="DUF378"/>
</dbReference>
<protein>
    <submittedName>
        <fullName evidence="2">DUF378 domain-containing protein</fullName>
    </submittedName>
</protein>
<keyword evidence="1" id="KW-0472">Membrane</keyword>
<keyword evidence="3" id="KW-1185">Reference proteome</keyword>
<dbReference type="Pfam" id="PF04070">
    <property type="entry name" value="DUF378"/>
    <property type="match status" value="1"/>
</dbReference>
<evidence type="ECO:0000313" key="3">
    <source>
        <dbReference type="Proteomes" id="UP000628736"/>
    </source>
</evidence>
<name>A0A8J6JBR0_9FIRM</name>
<evidence type="ECO:0000313" key="2">
    <source>
        <dbReference type="EMBL" id="MBC5723542.1"/>
    </source>
</evidence>
<sequence length="70" mass="7504">MVMDKIALTLLIIGGLNWGSVGLFQFDLVAFACGGAGSLVSRVVYALVGLSAVWCVSLLFRDRDPVEERS</sequence>
<reference evidence="2" key="1">
    <citation type="submission" date="2020-08" db="EMBL/GenBank/DDBJ databases">
        <title>Genome public.</title>
        <authorList>
            <person name="Liu C."/>
            <person name="Sun Q."/>
        </authorList>
    </citation>
    <scope>NUCLEOTIDE SEQUENCE</scope>
    <source>
        <strain evidence="2">NSJ-23</strain>
    </source>
</reference>
<keyword evidence="1" id="KW-0812">Transmembrane</keyword>
<feature type="transmembrane region" description="Helical" evidence="1">
    <location>
        <begin position="42"/>
        <end position="60"/>
    </location>
</feature>
<dbReference type="EMBL" id="JACOPO010000010">
    <property type="protein sequence ID" value="MBC5723542.1"/>
    <property type="molecule type" value="Genomic_DNA"/>
</dbReference>